<dbReference type="InterPro" id="IPR011992">
    <property type="entry name" value="EF-hand-dom_pair"/>
</dbReference>
<organism evidence="4 5">
    <name type="scientific">Fragariocoptes setiger</name>
    <dbReference type="NCBI Taxonomy" id="1670756"/>
    <lineage>
        <taxon>Eukaryota</taxon>
        <taxon>Metazoa</taxon>
        <taxon>Ecdysozoa</taxon>
        <taxon>Arthropoda</taxon>
        <taxon>Chelicerata</taxon>
        <taxon>Arachnida</taxon>
        <taxon>Acari</taxon>
        <taxon>Acariformes</taxon>
        <taxon>Trombidiformes</taxon>
        <taxon>Prostigmata</taxon>
        <taxon>Eupodina</taxon>
        <taxon>Eriophyoidea</taxon>
        <taxon>Phytoptidae</taxon>
        <taxon>Fragariocoptes</taxon>
    </lineage>
</organism>
<dbReference type="InterPro" id="IPR019412">
    <property type="entry name" value="IML2/TPR_39"/>
</dbReference>
<reference evidence="4 5" key="1">
    <citation type="submission" date="2020-10" db="EMBL/GenBank/DDBJ databases">
        <authorList>
            <person name="Klimov P.B."/>
            <person name="Dyachkov S.M."/>
            <person name="Chetverikov P.E."/>
        </authorList>
    </citation>
    <scope>NUCLEOTIDE SEQUENCE [LARGE SCALE GENOMIC DNA]</scope>
    <source>
        <strain evidence="4">BMOC 18-1129-001#AD2665</strain>
        <tissue evidence="4">Entire mites</tissue>
    </source>
</reference>
<dbReference type="Pfam" id="PF10300">
    <property type="entry name" value="Iml2-TPR_39"/>
    <property type="match status" value="1"/>
</dbReference>
<dbReference type="Gene3D" id="1.25.40.10">
    <property type="entry name" value="Tetratricopeptide repeat domain"/>
    <property type="match status" value="1"/>
</dbReference>
<sequence length="679" mass="77878">MMAMITFLADQSLICLVKGAFRIRSCYQTYKECMHILLHRKAWSSPLARQHFESGVRMGLGTFNLFMSYMPTRVLRFLEYVGFSGDRVVGVTELDRSVGLNDGLRSVFSALIILTYHSYMEPLFGLGHFDADKVRTINDALMVHYPISAFFLLFRGRYHQITGNLSEAIKCYDMCEQSQNDWKQFHSICHWEMMWCYAVQQQWHQAAHYSLLLCEKSMWSPASYTYQYATFLYASLVDRKLADHQLTDSKQSSKEIKQEYDKILKLMQTVPTLRIRYAGKTLPAEKFAITRASQYCAQAEQLNLGTQVDNQELLTLPAVEFFYIWNIFASLNHNTVAVEALVKRIDSELRRRSYPLEPLTLDDIQDIEHYLTRDNEKKKNSNNNTETPVDDYALMVLLKALCLKNLSRYNEALAYLHCVLRCESYIKNDSFLMPHAKMEMGLIYIRQAQYVEARQWLTRAKHEHTGYLMETLVHFRIHAANQPEEGETTKVKKTKSKKSEKDAPASGDAAPTRSTSKKRAQRSGSNVFAMFTQHQVAQFKEAFQFIDQDKDGIISKNDIRATFDALGRLCTDAELQDMVSEAPGPINFTTFLTIFGDRAQGTDDEDVIQQAFGMYDEGEGFCKEETLKHALCTWGEKFSGPEADSILAEAPVDNQGRIDIKKFVTLITRGNQEEDEAAA</sequence>
<dbReference type="PROSITE" id="PS50222">
    <property type="entry name" value="EF_HAND_2"/>
    <property type="match status" value="1"/>
</dbReference>
<evidence type="ECO:0000313" key="5">
    <source>
        <dbReference type="Proteomes" id="UP000825002"/>
    </source>
</evidence>
<evidence type="ECO:0000256" key="2">
    <source>
        <dbReference type="SAM" id="MobiDB-lite"/>
    </source>
</evidence>
<gene>
    <name evidence="4" type="primary">Ttc39a</name>
    <name evidence="4" type="ORF">GZH46_02566</name>
</gene>
<dbReference type="Pfam" id="PF13405">
    <property type="entry name" value="EF-hand_6"/>
    <property type="match status" value="1"/>
</dbReference>
<feature type="domain" description="EF-hand" evidence="3">
    <location>
        <begin position="534"/>
        <end position="569"/>
    </location>
</feature>
<feature type="region of interest" description="Disordered" evidence="2">
    <location>
        <begin position="483"/>
        <end position="523"/>
    </location>
</feature>
<dbReference type="EMBL" id="JAIFTH010000809">
    <property type="protein sequence ID" value="KAG9508928.1"/>
    <property type="molecule type" value="Genomic_DNA"/>
</dbReference>
<protein>
    <submittedName>
        <fullName evidence="4">Tetratricopeptide repeat protein 39A</fullName>
    </submittedName>
</protein>
<dbReference type="SUPFAM" id="SSF47473">
    <property type="entry name" value="EF-hand"/>
    <property type="match status" value="1"/>
</dbReference>
<keyword evidence="1" id="KW-0106">Calcium</keyword>
<dbReference type="PANTHER" id="PTHR31859">
    <property type="entry name" value="TETRATRICOPEPTIDE REPEAT PROTEIN 39 FAMILY MEMBER"/>
    <property type="match status" value="1"/>
</dbReference>
<keyword evidence="5" id="KW-1185">Reference proteome</keyword>
<dbReference type="PROSITE" id="PS00018">
    <property type="entry name" value="EF_HAND_1"/>
    <property type="match status" value="1"/>
</dbReference>
<dbReference type="SUPFAM" id="SSF48452">
    <property type="entry name" value="TPR-like"/>
    <property type="match status" value="1"/>
</dbReference>
<dbReference type="InterPro" id="IPR011990">
    <property type="entry name" value="TPR-like_helical_dom_sf"/>
</dbReference>
<name>A0ABQ7S691_9ACAR</name>
<dbReference type="Gene3D" id="1.10.238.10">
    <property type="entry name" value="EF-hand"/>
    <property type="match status" value="2"/>
</dbReference>
<proteinExistence type="predicted"/>
<dbReference type="InterPro" id="IPR002048">
    <property type="entry name" value="EF_hand_dom"/>
</dbReference>
<comment type="caution">
    <text evidence="4">The sequence shown here is derived from an EMBL/GenBank/DDBJ whole genome shotgun (WGS) entry which is preliminary data.</text>
</comment>
<dbReference type="PANTHER" id="PTHR31859:SF9">
    <property type="entry name" value="TETRATRICOPEPTIDE REPEAT PROTEIN 39B"/>
    <property type="match status" value="1"/>
</dbReference>
<dbReference type="Proteomes" id="UP000825002">
    <property type="component" value="Unassembled WGS sequence"/>
</dbReference>
<dbReference type="InterPro" id="IPR018247">
    <property type="entry name" value="EF_Hand_1_Ca_BS"/>
</dbReference>
<accession>A0ABQ7S691</accession>
<evidence type="ECO:0000256" key="1">
    <source>
        <dbReference type="ARBA" id="ARBA00022837"/>
    </source>
</evidence>
<dbReference type="CDD" id="cd00051">
    <property type="entry name" value="EFh"/>
    <property type="match status" value="1"/>
</dbReference>
<dbReference type="SMART" id="SM00054">
    <property type="entry name" value="EFh"/>
    <property type="match status" value="2"/>
</dbReference>
<evidence type="ECO:0000259" key="3">
    <source>
        <dbReference type="PROSITE" id="PS50222"/>
    </source>
</evidence>
<evidence type="ECO:0000313" key="4">
    <source>
        <dbReference type="EMBL" id="KAG9508928.1"/>
    </source>
</evidence>